<dbReference type="InterPro" id="IPR044688">
    <property type="entry name" value="SCI-1-like"/>
</dbReference>
<dbReference type="PANTHER" id="PTHR34117:SF1">
    <property type="entry name" value="STYLE CELL-CYCLE INHIBITOR 1"/>
    <property type="match status" value="1"/>
</dbReference>
<dbReference type="OrthoDB" id="2139939at2759"/>
<evidence type="ECO:0000313" key="2">
    <source>
        <dbReference type="EMBL" id="KAF7511638.1"/>
    </source>
</evidence>
<dbReference type="Proteomes" id="UP000606974">
    <property type="component" value="Unassembled WGS sequence"/>
</dbReference>
<feature type="region of interest" description="Disordered" evidence="1">
    <location>
        <begin position="26"/>
        <end position="63"/>
    </location>
</feature>
<keyword evidence="3" id="KW-1185">Reference proteome</keyword>
<dbReference type="AlphaFoldDB" id="A0A8H7AM77"/>
<evidence type="ECO:0000313" key="3">
    <source>
        <dbReference type="Proteomes" id="UP000606974"/>
    </source>
</evidence>
<reference evidence="2" key="1">
    <citation type="submission" date="2020-02" db="EMBL/GenBank/DDBJ databases">
        <authorList>
            <person name="Palmer J.M."/>
        </authorList>
    </citation>
    <scope>NUCLEOTIDE SEQUENCE</scope>
    <source>
        <strain evidence="2">EPUS1.4</strain>
        <tissue evidence="2">Thallus</tissue>
    </source>
</reference>
<comment type="caution">
    <text evidence="2">The sequence shown here is derived from an EMBL/GenBank/DDBJ whole genome shotgun (WGS) entry which is preliminary data.</text>
</comment>
<sequence>MRLTCVRNRGELAEGWYDPQMLEKARSHPISENTARNSNSRPCPTYDNANSEGDEYGPALPSGALQNITTETNARKHGPSSAKMQDLQVQRELAREAAEEAHRSRVEALRIERRVERHIQKERLEEIAPRAEAGTRERQLEKKREKADLNRSFAAAAHENADVEIQDSDLMGDGGGLDDLKRMKQTEERKRSEREIRREENQAAKRADTEGRLQAMREKEAKTMGMLKELARARFGGGA</sequence>
<gene>
    <name evidence="2" type="ORF">GJ744_003801</name>
</gene>
<name>A0A8H7AM77_9EURO</name>
<proteinExistence type="predicted"/>
<evidence type="ECO:0000256" key="1">
    <source>
        <dbReference type="SAM" id="MobiDB-lite"/>
    </source>
</evidence>
<protein>
    <submittedName>
        <fullName evidence="2">Uncharacterized protein</fullName>
    </submittedName>
</protein>
<feature type="compositionally biased region" description="Polar residues" evidence="1">
    <location>
        <begin position="30"/>
        <end position="51"/>
    </location>
</feature>
<dbReference type="PANTHER" id="PTHR34117">
    <property type="entry name" value="STYLE CELL-CYCLE INHIBITOR 1"/>
    <property type="match status" value="1"/>
</dbReference>
<feature type="region of interest" description="Disordered" evidence="1">
    <location>
        <begin position="126"/>
        <end position="147"/>
    </location>
</feature>
<organism evidence="2 3">
    <name type="scientific">Endocarpon pusillum</name>
    <dbReference type="NCBI Taxonomy" id="364733"/>
    <lineage>
        <taxon>Eukaryota</taxon>
        <taxon>Fungi</taxon>
        <taxon>Dikarya</taxon>
        <taxon>Ascomycota</taxon>
        <taxon>Pezizomycotina</taxon>
        <taxon>Eurotiomycetes</taxon>
        <taxon>Chaetothyriomycetidae</taxon>
        <taxon>Verrucariales</taxon>
        <taxon>Verrucariaceae</taxon>
        <taxon>Endocarpon</taxon>
    </lineage>
</organism>
<accession>A0A8H7AM77</accession>
<dbReference type="EMBL" id="JAACFV010000018">
    <property type="protein sequence ID" value="KAF7511638.1"/>
    <property type="molecule type" value="Genomic_DNA"/>
</dbReference>
<feature type="region of interest" description="Disordered" evidence="1">
    <location>
        <begin position="166"/>
        <end position="220"/>
    </location>
</feature>
<feature type="compositionally biased region" description="Basic and acidic residues" evidence="1">
    <location>
        <begin position="178"/>
        <end position="220"/>
    </location>
</feature>